<evidence type="ECO:0000313" key="2">
    <source>
        <dbReference type="Proteomes" id="UP000322873"/>
    </source>
</evidence>
<evidence type="ECO:0000313" key="1">
    <source>
        <dbReference type="EMBL" id="KAA8572066.1"/>
    </source>
</evidence>
<sequence>MFKPPSSQVVACFYCLPNLKTSTWSSKQLNRSYNPHYNKNSYHSFSYTTNFLPYSQYPNYPLGLRIHYTSFSTKLINNG</sequence>
<comment type="caution">
    <text evidence="1">The sequence shown here is derived from an EMBL/GenBank/DDBJ whole genome shotgun (WGS) entry which is preliminary data.</text>
</comment>
<name>A0A5M9JW06_MONFR</name>
<organism evidence="1 2">
    <name type="scientific">Monilinia fructicola</name>
    <name type="common">Brown rot fungus</name>
    <name type="synonym">Ciboria fructicola</name>
    <dbReference type="NCBI Taxonomy" id="38448"/>
    <lineage>
        <taxon>Eukaryota</taxon>
        <taxon>Fungi</taxon>
        <taxon>Dikarya</taxon>
        <taxon>Ascomycota</taxon>
        <taxon>Pezizomycotina</taxon>
        <taxon>Leotiomycetes</taxon>
        <taxon>Helotiales</taxon>
        <taxon>Sclerotiniaceae</taxon>
        <taxon>Monilinia</taxon>
    </lineage>
</organism>
<protein>
    <submittedName>
        <fullName evidence="1">Uncharacterized protein</fullName>
    </submittedName>
</protein>
<keyword evidence="2" id="KW-1185">Reference proteome</keyword>
<accession>A0A5M9JW06</accession>
<proteinExistence type="predicted"/>
<reference evidence="1 2" key="1">
    <citation type="submission" date="2019-06" db="EMBL/GenBank/DDBJ databases">
        <title>Genome Sequence of the Brown Rot Fungal Pathogen Monilinia fructicola.</title>
        <authorList>
            <person name="De Miccolis Angelini R.M."/>
            <person name="Landi L."/>
            <person name="Abate D."/>
            <person name="Pollastro S."/>
            <person name="Romanazzi G."/>
            <person name="Faretra F."/>
        </authorList>
    </citation>
    <scope>NUCLEOTIDE SEQUENCE [LARGE SCALE GENOMIC DNA]</scope>
    <source>
        <strain evidence="1 2">Mfrc123</strain>
    </source>
</reference>
<gene>
    <name evidence="1" type="ORF">EYC84_001991</name>
</gene>
<dbReference type="AlphaFoldDB" id="A0A5M9JW06"/>
<dbReference type="EMBL" id="VICG01000005">
    <property type="protein sequence ID" value="KAA8572066.1"/>
    <property type="molecule type" value="Genomic_DNA"/>
</dbReference>
<dbReference type="Proteomes" id="UP000322873">
    <property type="component" value="Unassembled WGS sequence"/>
</dbReference>